<comment type="subcellular location">
    <subcellularLocation>
        <location evidence="1">Membrane</location>
        <topology evidence="1">Multi-pass membrane protein</topology>
    </subcellularLocation>
</comment>
<dbReference type="AlphaFoldDB" id="A0A7I8L9C0"/>
<feature type="transmembrane region" description="Helical" evidence="6">
    <location>
        <begin position="133"/>
        <end position="152"/>
    </location>
</feature>
<feature type="transmembrane region" description="Helical" evidence="6">
    <location>
        <begin position="198"/>
        <end position="220"/>
    </location>
</feature>
<evidence type="ECO:0000256" key="6">
    <source>
        <dbReference type="SAM" id="Phobius"/>
    </source>
</evidence>
<evidence type="ECO:0000256" key="5">
    <source>
        <dbReference type="ARBA" id="ARBA00023136"/>
    </source>
</evidence>
<sequence>MDLEDGMSTKSSGKRGGWITVPFIIGSAGALGLATSGASANLLVYLVEEFNVKSIDAAQITNIVNGCVSLAPILGAVISDSFFGCFPVIAVSTAISLLSMVLFTLTSTISSLRPAPCATGSDACPTATPDQLAVLYAAVALVCVASGGTRFTTATMGADQFDSATDQNVFFNWYFIAQYVSSVLGATVIVYVQDSVSWGWGFGISAAASAAATAVLLLGLRHYRRPKPTGSPFTGLARVAVAAVRKWRLPTSPEAVGLFFGPDKSTLQSNQPPSLSLRWLNKAAVVTRGDNNEDGSLAKPWRLCTVQEVEDLKAIVRILPLWLTGIFLSISIGIQGSLTVLQALTVDRRLGPHFSVPAGSLIVSSFAASAVTLFLLDRFIFPTWRMLTGREETLLRRVGIGHAINIAAMAASALVERMRMSAVRSHRLADDLAGATVPMSVLWLLLPLVLVGVAEALHFPGQVAFYYQEFPPALRGTATGMMAVIIALGFYLSTAVIDLVRRATDWLPDNVNASRLDRVYWTLAAGGAVNLGMFLILAQAYRCRSGSPETLAAEKQVALAPPPPTSEGHKRL</sequence>
<name>A0A7I8L9C0_SPIIN</name>
<dbReference type="GO" id="GO:0016020">
    <property type="term" value="C:membrane"/>
    <property type="evidence" value="ECO:0007669"/>
    <property type="project" value="UniProtKB-SubCell"/>
</dbReference>
<dbReference type="OrthoDB" id="8904098at2759"/>
<dbReference type="Gene3D" id="1.20.1250.20">
    <property type="entry name" value="MFS general substrate transporter like domains"/>
    <property type="match status" value="1"/>
</dbReference>
<evidence type="ECO:0000313" key="8">
    <source>
        <dbReference type="Proteomes" id="UP000663760"/>
    </source>
</evidence>
<comment type="similarity">
    <text evidence="2">Belongs to the major facilitator superfamily. Proton-dependent oligopeptide transporter (POT/PTR) (TC 2.A.17) family.</text>
</comment>
<keyword evidence="5 6" id="KW-0472">Membrane</keyword>
<dbReference type="GO" id="GO:0022857">
    <property type="term" value="F:transmembrane transporter activity"/>
    <property type="evidence" value="ECO:0007669"/>
    <property type="project" value="InterPro"/>
</dbReference>
<feature type="transmembrane region" description="Helical" evidence="6">
    <location>
        <begin position="85"/>
        <end position="105"/>
    </location>
</feature>
<dbReference type="SUPFAM" id="SSF103473">
    <property type="entry name" value="MFS general substrate transporter"/>
    <property type="match status" value="1"/>
</dbReference>
<feature type="transmembrane region" description="Helical" evidence="6">
    <location>
        <begin position="519"/>
        <end position="538"/>
    </location>
</feature>
<evidence type="ECO:0000313" key="7">
    <source>
        <dbReference type="EMBL" id="CAA7406226.1"/>
    </source>
</evidence>
<reference evidence="7" key="1">
    <citation type="submission" date="2020-02" db="EMBL/GenBank/DDBJ databases">
        <authorList>
            <person name="Scholz U."/>
            <person name="Mascher M."/>
            <person name="Fiebig A."/>
        </authorList>
    </citation>
    <scope>NUCLEOTIDE SEQUENCE</scope>
</reference>
<evidence type="ECO:0000256" key="1">
    <source>
        <dbReference type="ARBA" id="ARBA00004141"/>
    </source>
</evidence>
<feature type="transmembrane region" description="Helical" evidence="6">
    <location>
        <begin position="59"/>
        <end position="78"/>
    </location>
</feature>
<evidence type="ECO:0000256" key="2">
    <source>
        <dbReference type="ARBA" id="ARBA00005982"/>
    </source>
</evidence>
<dbReference type="PANTHER" id="PTHR11654">
    <property type="entry name" value="OLIGOPEPTIDE TRANSPORTER-RELATED"/>
    <property type="match status" value="1"/>
</dbReference>
<dbReference type="InterPro" id="IPR000109">
    <property type="entry name" value="POT_fam"/>
</dbReference>
<keyword evidence="3 6" id="KW-0812">Transmembrane</keyword>
<keyword evidence="4 6" id="KW-1133">Transmembrane helix</keyword>
<feature type="transmembrane region" description="Helical" evidence="6">
    <location>
        <begin position="435"/>
        <end position="457"/>
    </location>
</feature>
<evidence type="ECO:0000256" key="3">
    <source>
        <dbReference type="ARBA" id="ARBA00022692"/>
    </source>
</evidence>
<dbReference type="Pfam" id="PF00854">
    <property type="entry name" value="PTR2"/>
    <property type="match status" value="1"/>
</dbReference>
<feature type="transmembrane region" description="Helical" evidence="6">
    <location>
        <begin position="21"/>
        <end position="47"/>
    </location>
</feature>
<proteinExistence type="inferred from homology"/>
<feature type="transmembrane region" description="Helical" evidence="6">
    <location>
        <begin position="321"/>
        <end position="344"/>
    </location>
</feature>
<feature type="transmembrane region" description="Helical" evidence="6">
    <location>
        <begin position="397"/>
        <end position="415"/>
    </location>
</feature>
<protein>
    <submittedName>
        <fullName evidence="7">Uncharacterized protein</fullName>
    </submittedName>
</protein>
<dbReference type="EMBL" id="LR746275">
    <property type="protein sequence ID" value="CAA7406226.1"/>
    <property type="molecule type" value="Genomic_DNA"/>
</dbReference>
<gene>
    <name evidence="7" type="ORF">SI8410_12016904</name>
</gene>
<feature type="transmembrane region" description="Helical" evidence="6">
    <location>
        <begin position="356"/>
        <end position="376"/>
    </location>
</feature>
<dbReference type="Proteomes" id="UP000663760">
    <property type="component" value="Chromosome 12"/>
</dbReference>
<dbReference type="InterPro" id="IPR036259">
    <property type="entry name" value="MFS_trans_sf"/>
</dbReference>
<accession>A0A7I8L9C0</accession>
<evidence type="ECO:0000256" key="4">
    <source>
        <dbReference type="ARBA" id="ARBA00022989"/>
    </source>
</evidence>
<feature type="transmembrane region" description="Helical" evidence="6">
    <location>
        <begin position="478"/>
        <end position="499"/>
    </location>
</feature>
<organism evidence="7 8">
    <name type="scientific">Spirodela intermedia</name>
    <name type="common">Intermediate duckweed</name>
    <dbReference type="NCBI Taxonomy" id="51605"/>
    <lineage>
        <taxon>Eukaryota</taxon>
        <taxon>Viridiplantae</taxon>
        <taxon>Streptophyta</taxon>
        <taxon>Embryophyta</taxon>
        <taxon>Tracheophyta</taxon>
        <taxon>Spermatophyta</taxon>
        <taxon>Magnoliopsida</taxon>
        <taxon>Liliopsida</taxon>
        <taxon>Araceae</taxon>
        <taxon>Lemnoideae</taxon>
        <taxon>Spirodela</taxon>
    </lineage>
</organism>
<keyword evidence="8" id="KW-1185">Reference proteome</keyword>
<feature type="transmembrane region" description="Helical" evidence="6">
    <location>
        <begin position="173"/>
        <end position="192"/>
    </location>
</feature>